<dbReference type="InterPro" id="IPR013783">
    <property type="entry name" value="Ig-like_fold"/>
</dbReference>
<dbReference type="SMART" id="SM00216">
    <property type="entry name" value="VWD"/>
    <property type="match status" value="1"/>
</dbReference>
<dbReference type="Pfam" id="PF17892">
    <property type="entry name" value="Cadherin_5"/>
    <property type="match status" value="1"/>
</dbReference>
<proteinExistence type="predicted"/>
<evidence type="ECO:0000256" key="1">
    <source>
        <dbReference type="ARBA" id="ARBA00023157"/>
    </source>
</evidence>
<evidence type="ECO:0000313" key="4">
    <source>
        <dbReference type="EMBL" id="QOZ66399.1"/>
    </source>
</evidence>
<dbReference type="GO" id="GO:0031012">
    <property type="term" value="C:extracellular matrix"/>
    <property type="evidence" value="ECO:0007669"/>
    <property type="project" value="TreeGrafter"/>
</dbReference>
<dbReference type="InterPro" id="IPR013431">
    <property type="entry name" value="Delta_60_rpt"/>
</dbReference>
<dbReference type="Pfam" id="PF00094">
    <property type="entry name" value="VWD"/>
    <property type="match status" value="1"/>
</dbReference>
<dbReference type="PANTHER" id="PTHR11339">
    <property type="entry name" value="EXTRACELLULAR MATRIX GLYCOPROTEIN RELATED"/>
    <property type="match status" value="1"/>
</dbReference>
<evidence type="ECO:0000259" key="3">
    <source>
        <dbReference type="PROSITE" id="PS51233"/>
    </source>
</evidence>
<dbReference type="PANTHER" id="PTHR11339:SF386">
    <property type="entry name" value="HEMOLECTIN, ISOFORM A"/>
    <property type="match status" value="1"/>
</dbReference>
<dbReference type="Proteomes" id="UP000594015">
    <property type="component" value="Chromosome"/>
</dbReference>
<accession>A0AAE7TFM9</accession>
<dbReference type="NCBIfam" id="TIGR02608">
    <property type="entry name" value="delta_60_rpt"/>
    <property type="match status" value="7"/>
</dbReference>
<dbReference type="InterPro" id="IPR041690">
    <property type="entry name" value="Cadherin_5"/>
</dbReference>
<dbReference type="EMBL" id="CP030050">
    <property type="protein sequence ID" value="QOZ66399.1"/>
    <property type="molecule type" value="Genomic_DNA"/>
</dbReference>
<name>A0AAE7TFM9_9BRAD</name>
<keyword evidence="2" id="KW-0325">Glycoprotein</keyword>
<evidence type="ECO:0000313" key="5">
    <source>
        <dbReference type="Proteomes" id="UP000594015"/>
    </source>
</evidence>
<gene>
    <name evidence="4" type="ORF">WN72_08270</name>
</gene>
<dbReference type="InterPro" id="IPR001846">
    <property type="entry name" value="VWF_type-D"/>
</dbReference>
<dbReference type="Gene3D" id="2.60.40.2810">
    <property type="match status" value="1"/>
</dbReference>
<keyword evidence="1" id="KW-1015">Disulfide bond</keyword>
<organism evidence="4 5">
    <name type="scientific">Bradyrhizobium arachidis</name>
    <dbReference type="NCBI Taxonomy" id="858423"/>
    <lineage>
        <taxon>Bacteria</taxon>
        <taxon>Pseudomonadati</taxon>
        <taxon>Pseudomonadota</taxon>
        <taxon>Alphaproteobacteria</taxon>
        <taxon>Hyphomicrobiales</taxon>
        <taxon>Nitrobacteraceae</taxon>
        <taxon>Bradyrhizobium</taxon>
    </lineage>
</organism>
<dbReference type="InterPro" id="IPR050780">
    <property type="entry name" value="Mucin_vWF_Thrombospondin_sf"/>
</dbReference>
<dbReference type="SUPFAM" id="SSF50952">
    <property type="entry name" value="Soluble quinoprotein glucose dehydrogenase"/>
    <property type="match status" value="1"/>
</dbReference>
<dbReference type="KEGG" id="barh:WN72_08270"/>
<feature type="domain" description="VWFD" evidence="3">
    <location>
        <begin position="2159"/>
        <end position="2346"/>
    </location>
</feature>
<dbReference type="PROSITE" id="PS51233">
    <property type="entry name" value="VWFD"/>
    <property type="match status" value="1"/>
</dbReference>
<evidence type="ECO:0000256" key="2">
    <source>
        <dbReference type="ARBA" id="ARBA00023180"/>
    </source>
</evidence>
<dbReference type="InterPro" id="IPR011041">
    <property type="entry name" value="Quinoprot_gluc/sorb_DH_b-prop"/>
</dbReference>
<dbReference type="Gene3D" id="2.60.40.10">
    <property type="entry name" value="Immunoglobulins"/>
    <property type="match status" value="3"/>
</dbReference>
<dbReference type="Pfam" id="PF17164">
    <property type="entry name" value="DUF5122"/>
    <property type="match status" value="7"/>
</dbReference>
<reference evidence="4 5" key="1">
    <citation type="submission" date="2018-06" db="EMBL/GenBank/DDBJ databases">
        <title>Comparative genomics of Bradyrhizobium nodulating Arachidis hypogaea.</title>
        <authorList>
            <person name="Li Y."/>
        </authorList>
    </citation>
    <scope>NUCLEOTIDE SEQUENCE [LARGE SCALE GENOMIC DNA]</scope>
    <source>
        <strain evidence="4 5">CCBAU 051107</strain>
    </source>
</reference>
<sequence length="2375" mass="239255">MAFVTTDSVVSAGAGEDHHHIVIKNIATGAVAFLADVGTDIPQLKISADGLEVEFWTKNQLVSSDTDTFNDAYVARLAAPEITIDTVSGDNYVNQTEDLSPVKVTGTSDAIGKTVHITSPNGSTATAVVQADGTWTAFIDATRVAEGFRNFTADVADDFGLHGTATKSVDFDYTPPTLGLFAVAGDNIVSRREKTAITFDGFSDAIGQQVSLSIDHKLIGKVQVAPDGKWSFVYNGTNMADGQHEVEYSVADAAGNLAEHAIFFDKVTPHNAAPTFFVGGGVVITPVSETQPESVSGLAIQADGKIVVGGSEGSDLYSMVAVRYGTDGKLDASFGNGGIVTGQLGAAFSVAVQPDGKTILGGGTAIATNFQLQRFNIDGTPDLDFGDNGLVETSIETSAGALSIVLDGTKIIAVGQAAMAPTYDYDFALVRYLADGSLDPTFGNGGIVTTDFGTQFGQAEVATSVVVQSDGKIVVGGETGNGFEGSFTLARYNDNGTLDASFGAGGKVVTDLASRGASVGQIQLQADGKILVAGGSYDGSRYDFEVARYNTNGTLDTSFDGDGKVRTSLVSGDDRATGVVIQSDGKIIVAGWALISEQDARAAHEFALARYNANGSLDTTFGDAGVVLTEIGLWSEGMGVKLQADGKIVIAGTTINVEGTSRDFAVARYNPDGSLDPTFGGTDTLGNEVSYTEGGSAIVLDAAAKILDPELAALIGGAGNYGGASVTLARSGGANAEDLFGASGDLTLVGSNVKFAGITVGSFTQSAGQLAITFGAGTSQAQVNGVLEAITYANGAHGFAPGTMVQIAWTFSDGNTGGQGVGGAGTTAGMTTVDLIPETKLRVALATDSGRVDHDGFTNVSTVNVWGLTPGATWSYSTDGGTSFTPGTGTSFTLTGDGPKNVLVQEIAPGDVISTATLAFTLDTQAPDTTITAKPPALVNVNSASFGWSGTDAAGGSGVVDYQYLLDNGSWTSANSASSLMFTNLSDGSHSLKVEAIDAAGNIDPTPASYDWTVDTKASDVTVTTDTKASTLTGINLHNLVVNAGATLTIDAALPPKVAGGSIVNNGTILVNGQALPQGLITTLDYTQAADATLQATGGAAVTIVDTTTSPFTNLAANGTLTGGIYVAQGQDAAKHGSTITIAGDAAVPITTLSGGAKVVLDGEGTDLRSAGLSLLASLATLQAGTELDLVGRVDTIAQALTNGGTIAAGAGEVLTLTGTLGGTGTLKIDAGATLIDDGSIGAGATLSLAAPDGTHAGAAIDLTEAELATLFQTDVGAVAPSSISADIIGGKLVVHADASAATVASVTALPAGDVLTVTPDGHGGVNIAVAAAPTVTINQAAGQADPVDGSPLLFDVVFSEAVTDFTAEDVTLSGTAGATGVVVAGSGTTYTVGVFGMTQHGTVVASIAAGVAHDAANIVNLASTSTDNTVQFTGEPPVVHLTSTSVTATMGLPGNLGGTFSVTDPDSTRVDVILQSSDGVNRLIDYGSEAGHPAVVTIGPDDSILAASGLVAGEALELFGTIEEVNTALALLEYDTSKIGTDTITAVAVDDAGNLSAPQHIAVTVNPNLDQAPSVHLTSSTLTETTGTAAPLAGITVTDPDSDVVTVWVESSHGLDLTATPSSPLTIVGSAFFQETIDGVFVGGMGSGLTISGHLADVNATLASLQYRPGSAGTDTIFVLADDGLGGKSLERIAVTITAPTELVIPAGGTLTVAAGQTLQTHSLTIGAGATLHIDGTLVIQDGGASGTVSNSGTIEVAPGATFSDDLQNLAGASFSNSGATSDTVALNAGTITNTATGIWTGDVAAGANGVGGDIINQGIWNGTAHNDGGTIENAGTWNGAIIDTAGTFTNTGSINGSITIGGAATFALTGLGSLTNASPVTDGGTLDISGLSATVSHIVDLAGSGGVTLGAKVLSLDDEVSHFTGTFTGAAGSGLLVSGANIDLSGAHFTGWNAGQAVSLTGTGNAATLIGSIVDDHIAIQTGDGIHDLTHTIDGGGGTNTLELSGKLSDYALSNIVDAGHFTITDHVVGRDGVDRLSNIQFIRFDGDDGKLVATADLADRLPIAGSDHVTAQEHTPLVISAATLLANDNDPDGDTLNLLSVGHATHGNVVFDATHQTVTFTPVAGYSGSAAFDYTVSDGHGGLATGTVDVTVKPGSTGGGWGDVHYTSFDGFKFDLQSTGDYIIAHATSGPEFEIEGRAENLGHIGVSYLTAIAVEAGDHFILFDEAKPSIMLIDGHAVAFAVGDRLDLGDGVVIGRASANTHQIETSLDFVQMTDHGRYLDLSVHAGAGRGAHSFEGLLGNFDGNAKNDFDLRNGTWLVNPNTHQIEGQFADAWRVGKDSLLASLGDETVAQRVTDAAHTPAISVHDWHLI</sequence>
<dbReference type="GO" id="GO:0005615">
    <property type="term" value="C:extracellular space"/>
    <property type="evidence" value="ECO:0007669"/>
    <property type="project" value="TreeGrafter"/>
</dbReference>
<protein>
    <recommendedName>
        <fullName evidence="3">VWFD domain-containing protein</fullName>
    </recommendedName>
</protein>
<dbReference type="NCBIfam" id="NF033510">
    <property type="entry name" value="Ca_tandemer"/>
    <property type="match status" value="2"/>
</dbReference>
<dbReference type="Gene3D" id="2.80.10.50">
    <property type="match status" value="3"/>
</dbReference>